<evidence type="ECO:0000313" key="3">
    <source>
        <dbReference type="EMBL" id="MBB5114459.1"/>
    </source>
</evidence>
<evidence type="ECO:0000259" key="2">
    <source>
        <dbReference type="Pfam" id="PF00303"/>
    </source>
</evidence>
<accession>A0ABR6MGE7</accession>
<dbReference type="Proteomes" id="UP000618986">
    <property type="component" value="Unassembled WGS sequence"/>
</dbReference>
<evidence type="ECO:0000256" key="1">
    <source>
        <dbReference type="ARBA" id="ARBA00022679"/>
    </source>
</evidence>
<organism evidence="3 4">
    <name type="scientific">Micromonospora echinospora</name>
    <name type="common">Micromonospora purpurea</name>
    <dbReference type="NCBI Taxonomy" id="1877"/>
    <lineage>
        <taxon>Bacteria</taxon>
        <taxon>Bacillati</taxon>
        <taxon>Actinomycetota</taxon>
        <taxon>Actinomycetes</taxon>
        <taxon>Micromonosporales</taxon>
        <taxon>Micromonosporaceae</taxon>
        <taxon>Micromonospora</taxon>
    </lineage>
</organism>
<gene>
    <name evidence="3" type="ORF">FHU28_004298</name>
</gene>
<protein>
    <submittedName>
        <fullName evidence="3">Thymidylate synthase</fullName>
    </submittedName>
</protein>
<keyword evidence="1" id="KW-0808">Transferase</keyword>
<evidence type="ECO:0000313" key="4">
    <source>
        <dbReference type="Proteomes" id="UP000618986"/>
    </source>
</evidence>
<dbReference type="RefSeq" id="WP_184686299.1">
    <property type="nucleotide sequence ID" value="NZ_JACHJC010000001.1"/>
</dbReference>
<dbReference type="Pfam" id="PF00303">
    <property type="entry name" value="Thymidylat_synt"/>
    <property type="match status" value="1"/>
</dbReference>
<comment type="caution">
    <text evidence="3">The sequence shown here is derived from an EMBL/GenBank/DDBJ whole genome shotgun (WGS) entry which is preliminary data.</text>
</comment>
<keyword evidence="4" id="KW-1185">Reference proteome</keyword>
<proteinExistence type="predicted"/>
<dbReference type="Gene3D" id="3.30.572.10">
    <property type="entry name" value="Thymidylate synthase/dCMP hydroxymethylase domain"/>
    <property type="match status" value="1"/>
</dbReference>
<dbReference type="InterPro" id="IPR036926">
    <property type="entry name" value="Thymidate_synth/dCMP_Mease_sf"/>
</dbReference>
<dbReference type="GeneID" id="300294840"/>
<dbReference type="InterPro" id="IPR023451">
    <property type="entry name" value="Thymidate_synth/dCMP_Mease_dom"/>
</dbReference>
<dbReference type="SUPFAM" id="SSF55831">
    <property type="entry name" value="Thymidylate synthase/dCMP hydroxymethylase"/>
    <property type="match status" value="1"/>
</dbReference>
<sequence>MEIEAATVASGWTDVLSVFSRREPARVTTRHGVCFDIPGLTVWVRNPADLTPPQGYLYPELIKDYRDRIFGDQRESSLLYQRLRGWIGPDGSPVDQFAQATALLQHDEHNRAAVFSMWRPDEDLGGRFPVSPVGGALRIVDDHLVLFLTARSVDVWVGLVPELLTFAQLAADAALALGMRGSRICYHSWSAHIYEVDYLTYLTDAP</sequence>
<dbReference type="EMBL" id="JACHJC010000001">
    <property type="protein sequence ID" value="MBB5114459.1"/>
    <property type="molecule type" value="Genomic_DNA"/>
</dbReference>
<name>A0ABR6MGE7_MICEC</name>
<feature type="domain" description="Thymidylate synthase/dCMP hydroxymethylase" evidence="2">
    <location>
        <begin position="82"/>
        <end position="195"/>
    </location>
</feature>
<reference evidence="3 4" key="1">
    <citation type="submission" date="2020-08" db="EMBL/GenBank/DDBJ databases">
        <title>Sequencing the genomes of 1000 actinobacteria strains.</title>
        <authorList>
            <person name="Klenk H.-P."/>
        </authorList>
    </citation>
    <scope>NUCLEOTIDE SEQUENCE [LARGE SCALE GENOMIC DNA]</scope>
    <source>
        <strain evidence="3 4">DSM 43036</strain>
    </source>
</reference>